<feature type="region of interest" description="Disordered" evidence="2">
    <location>
        <begin position="567"/>
        <end position="591"/>
    </location>
</feature>
<organism evidence="3 4">
    <name type="scientific">Helicobacter cinaedi</name>
    <dbReference type="NCBI Taxonomy" id="213"/>
    <lineage>
        <taxon>Bacteria</taxon>
        <taxon>Pseudomonadati</taxon>
        <taxon>Campylobacterota</taxon>
        <taxon>Epsilonproteobacteria</taxon>
        <taxon>Campylobacterales</taxon>
        <taxon>Helicobacteraceae</taxon>
        <taxon>Helicobacter</taxon>
    </lineage>
</organism>
<dbReference type="EMBL" id="UGHX01000002">
    <property type="protein sequence ID" value="STP14297.1"/>
    <property type="molecule type" value="Genomic_DNA"/>
</dbReference>
<sequence length="603" mass="69694">MKLFADLQRDFKTDKEQGQFAIDEYNQAKAYYHSNQLPSDVLAIIQERGQTPITENIYKMIVNKILGYKISSMQEIKLTPRQEQDKPLTDLLNDILKYITQNKNYDKEIIKRDRDLIFGMSVCEVWITQDIEGKEVEIKTISPESFYIDAFSVDSNAHDARRLHKVVEIDEEVAKAMFKDINVVWEQSGAKEKRARIIESWYKEFDTDTQSWGWNRYLWNMQGGIYKVEISPFKQKTHPFVISKFYIDEKNRWYGLFRDIKPMQDYINFSENRMVNMMGSFKAMFEEDAVSNIEDFIENMSLDNSVVKVRSGALKDGKIQFLQHHADLNALSQKAEQKRALIKILSGLNDESLGVAVNRQSGVAITQRRESGLMGLQDYLKISDDMDRLLCEKILGFVSHYFTQEQVFSIVDKKVGERYFSINSNESNTIRPCKFDLIFKTQLKTEAKDERFSHWNELLKVISPIRPELVPELLPLMLKDIDSPLIADLEEVLAQAQEAQEQMQQANAPLQEQMQQLEIMKLQAQIKELEAKAIKYTQQGALAQSHTQSEGINQVATIESLENESFSAVTPKAPKQVKASKKRNKNALGSTWQKYSSAHNLKL</sequence>
<name>A0A377JYU6_9HELI</name>
<dbReference type="AlphaFoldDB" id="A0A377JYU6"/>
<proteinExistence type="predicted"/>
<evidence type="ECO:0000256" key="1">
    <source>
        <dbReference type="SAM" id="Coils"/>
    </source>
</evidence>
<dbReference type="InterPro" id="IPR032427">
    <property type="entry name" value="P22_portal"/>
</dbReference>
<evidence type="ECO:0000256" key="2">
    <source>
        <dbReference type="SAM" id="MobiDB-lite"/>
    </source>
</evidence>
<protein>
    <submittedName>
        <fullName evidence="3">Portal protein</fullName>
    </submittedName>
</protein>
<evidence type="ECO:0000313" key="3">
    <source>
        <dbReference type="EMBL" id="STP14297.1"/>
    </source>
</evidence>
<dbReference type="Pfam" id="PF16510">
    <property type="entry name" value="P22_portal"/>
    <property type="match status" value="1"/>
</dbReference>
<dbReference type="Proteomes" id="UP000255103">
    <property type="component" value="Unassembled WGS sequence"/>
</dbReference>
<reference evidence="3 4" key="1">
    <citation type="submission" date="2018-06" db="EMBL/GenBank/DDBJ databases">
        <authorList>
            <consortium name="Pathogen Informatics"/>
            <person name="Doyle S."/>
        </authorList>
    </citation>
    <scope>NUCLEOTIDE SEQUENCE [LARGE SCALE GENOMIC DNA]</scope>
    <source>
        <strain evidence="3 4">NCTC12219</strain>
    </source>
</reference>
<gene>
    <name evidence="3" type="ORF">NCTC12219_01844</name>
</gene>
<feature type="coiled-coil region" evidence="1">
    <location>
        <begin position="486"/>
        <end position="539"/>
    </location>
</feature>
<evidence type="ECO:0000313" key="4">
    <source>
        <dbReference type="Proteomes" id="UP000255103"/>
    </source>
</evidence>
<accession>A0A377JYU6</accession>
<keyword evidence="1" id="KW-0175">Coiled coil</keyword>